<feature type="coiled-coil region" evidence="1">
    <location>
        <begin position="138"/>
        <end position="266"/>
    </location>
</feature>
<keyword evidence="1" id="KW-0175">Coiled coil</keyword>
<evidence type="ECO:0000256" key="1">
    <source>
        <dbReference type="SAM" id="Coils"/>
    </source>
</evidence>
<dbReference type="SUPFAM" id="SSF58104">
    <property type="entry name" value="Methyl-accepting chemotaxis protein (MCP) signaling domain"/>
    <property type="match status" value="1"/>
</dbReference>
<dbReference type="AlphaFoldDB" id="A0A7J3XZH6"/>
<dbReference type="Gene3D" id="1.20.5.340">
    <property type="match status" value="1"/>
</dbReference>
<reference evidence="2" key="1">
    <citation type="journal article" date="2020" name="mSystems">
        <title>Genome- and Community-Level Interaction Insights into Carbon Utilization and Element Cycling Functions of Hydrothermarchaeota in Hydrothermal Sediment.</title>
        <authorList>
            <person name="Zhou Z."/>
            <person name="Liu Y."/>
            <person name="Xu W."/>
            <person name="Pan J."/>
            <person name="Luo Z.H."/>
            <person name="Li M."/>
        </authorList>
    </citation>
    <scope>NUCLEOTIDE SEQUENCE [LARGE SCALE GENOMIC DNA]</scope>
    <source>
        <strain evidence="2">SpSt-110</strain>
    </source>
</reference>
<proteinExistence type="predicted"/>
<name>A0A7J3XZH6_9CREN</name>
<accession>A0A7J3XZH6</accession>
<protein>
    <submittedName>
        <fullName evidence="2">Uncharacterized protein</fullName>
    </submittedName>
</protein>
<gene>
    <name evidence="2" type="ORF">ENM60_04745</name>
</gene>
<dbReference type="Pfam" id="PF23435">
    <property type="entry name" value="DUF7121"/>
    <property type="match status" value="1"/>
</dbReference>
<dbReference type="EMBL" id="DRYK01000061">
    <property type="protein sequence ID" value="HHP68076.1"/>
    <property type="molecule type" value="Genomic_DNA"/>
</dbReference>
<organism evidence="2">
    <name type="scientific">Thermogladius calderae</name>
    <dbReference type="NCBI Taxonomy" id="1200300"/>
    <lineage>
        <taxon>Archaea</taxon>
        <taxon>Thermoproteota</taxon>
        <taxon>Thermoprotei</taxon>
        <taxon>Desulfurococcales</taxon>
        <taxon>Desulfurococcaceae</taxon>
        <taxon>Thermogladius</taxon>
    </lineage>
</organism>
<sequence length="302" mass="35554">MSGDEFTQDPILVSTSREIDKTRTAISQLKEQRASLIVELKNLRAQRRGLIDEIRKLRNEYKSLREKYGKLVEERRRLVGELKAKREEYASLIELARSKKIEVDNLSREVKLPISVIVDEINKLEWSLQTRVLTLEQENEIINKIKRYEQLLDKARKAVNGRNEYLELKAYITSLKVQIADLRNKIKTLSDEVSRHREMILKLRQEIAEKSSSITQLTSMVKEKQKSVEDLNKEIEKNRVRLGELREEYNKRVQELKKAKASKILEEKRRAVEERLRSGVRKLTLEDLKLLYSTPEELEEDG</sequence>
<comment type="caution">
    <text evidence="2">The sequence shown here is derived from an EMBL/GenBank/DDBJ whole genome shotgun (WGS) entry which is preliminary data.</text>
</comment>
<dbReference type="Gene3D" id="6.10.250.3110">
    <property type="match status" value="1"/>
</dbReference>
<dbReference type="InterPro" id="IPR055545">
    <property type="entry name" value="DUF7121"/>
</dbReference>
<evidence type="ECO:0000313" key="2">
    <source>
        <dbReference type="EMBL" id="HHP68076.1"/>
    </source>
</evidence>
<feature type="coiled-coil region" evidence="1">
    <location>
        <begin position="12"/>
        <end position="74"/>
    </location>
</feature>